<organism evidence="4 5">
    <name type="scientific">Mycoplasmopsis glycophila</name>
    <dbReference type="NCBI Taxonomy" id="171285"/>
    <lineage>
        <taxon>Bacteria</taxon>
        <taxon>Bacillati</taxon>
        <taxon>Mycoplasmatota</taxon>
        <taxon>Mycoplasmoidales</taxon>
        <taxon>Metamycoplasmataceae</taxon>
        <taxon>Mycoplasmopsis</taxon>
    </lineage>
</organism>
<proteinExistence type="predicted"/>
<evidence type="ECO:0000259" key="1">
    <source>
        <dbReference type="Pfam" id="PF01609"/>
    </source>
</evidence>
<evidence type="ECO:0000313" key="2">
    <source>
        <dbReference type="EMBL" id="VEU70030.1"/>
    </source>
</evidence>
<protein>
    <submittedName>
        <fullName evidence="4">Transposase domain-containing protein</fullName>
    </submittedName>
</protein>
<dbReference type="KEGG" id="mgly:NCTC10194_00024"/>
<dbReference type="InterPro" id="IPR047654">
    <property type="entry name" value="IS1634_transpos"/>
</dbReference>
<dbReference type="KEGG" id="mgly:NCTC10194_00257"/>
<dbReference type="KEGG" id="mgly:NCTC10194_00229"/>
<dbReference type="InterPro" id="IPR002559">
    <property type="entry name" value="Transposase_11"/>
</dbReference>
<evidence type="ECO:0000313" key="4">
    <source>
        <dbReference type="EMBL" id="VEU70254.1"/>
    </source>
</evidence>
<keyword evidence="5" id="KW-1185">Reference proteome</keyword>
<gene>
    <name evidence="2" type="ORF">NCTC10194_00024</name>
    <name evidence="3" type="ORF">NCTC10194_00229</name>
    <name evidence="4" type="ORF">NCTC10194_00257</name>
</gene>
<dbReference type="GO" id="GO:0003677">
    <property type="term" value="F:DNA binding"/>
    <property type="evidence" value="ECO:0007669"/>
    <property type="project" value="InterPro"/>
</dbReference>
<dbReference type="GO" id="GO:0004803">
    <property type="term" value="F:transposase activity"/>
    <property type="evidence" value="ECO:0007669"/>
    <property type="project" value="InterPro"/>
</dbReference>
<accession>A0A449AUQ0</accession>
<dbReference type="Proteomes" id="UP000290815">
    <property type="component" value="Chromosome"/>
</dbReference>
<dbReference type="EMBL" id="LR215024">
    <property type="protein sequence ID" value="VEU70030.1"/>
    <property type="molecule type" value="Genomic_DNA"/>
</dbReference>
<dbReference type="InterPro" id="IPR012337">
    <property type="entry name" value="RNaseH-like_sf"/>
</dbReference>
<name>A0A449AUQ0_9BACT</name>
<dbReference type="SUPFAM" id="SSF53098">
    <property type="entry name" value="Ribonuclease H-like"/>
    <property type="match status" value="1"/>
</dbReference>
<dbReference type="AlphaFoldDB" id="A0A449AUQ0"/>
<dbReference type="PANTHER" id="PTHR34614:SF2">
    <property type="entry name" value="TRANSPOSASE IS4-LIKE DOMAIN-CONTAINING PROTEIN"/>
    <property type="match status" value="1"/>
</dbReference>
<dbReference type="GO" id="GO:0006313">
    <property type="term" value="P:DNA transposition"/>
    <property type="evidence" value="ECO:0007669"/>
    <property type="project" value="InterPro"/>
</dbReference>
<dbReference type="RefSeq" id="WP_084262976.1">
    <property type="nucleotide sequence ID" value="NZ_LR215024.1"/>
</dbReference>
<dbReference type="EMBL" id="LR215024">
    <property type="protein sequence ID" value="VEU70254.1"/>
    <property type="molecule type" value="Genomic_DNA"/>
</dbReference>
<dbReference type="Pfam" id="PF01609">
    <property type="entry name" value="DDE_Tnp_1"/>
    <property type="match status" value="1"/>
</dbReference>
<reference evidence="4 5" key="1">
    <citation type="submission" date="2019-01" db="EMBL/GenBank/DDBJ databases">
        <authorList>
            <consortium name="Pathogen Informatics"/>
        </authorList>
    </citation>
    <scope>NUCLEOTIDE SEQUENCE [LARGE SCALE GENOMIC DNA]</scope>
    <source>
        <strain evidence="4 5">NCTC10194</strain>
    </source>
</reference>
<dbReference type="PANTHER" id="PTHR34614">
    <property type="match status" value="1"/>
</dbReference>
<dbReference type="EMBL" id="LR215024">
    <property type="protein sequence ID" value="VEU70227.1"/>
    <property type="molecule type" value="Genomic_DNA"/>
</dbReference>
<dbReference type="NCBIfam" id="NF033559">
    <property type="entry name" value="transpos_IS1634"/>
    <property type="match status" value="1"/>
</dbReference>
<evidence type="ECO:0000313" key="5">
    <source>
        <dbReference type="Proteomes" id="UP000290815"/>
    </source>
</evidence>
<evidence type="ECO:0000313" key="3">
    <source>
        <dbReference type="EMBL" id="VEU70227.1"/>
    </source>
</evidence>
<feature type="domain" description="Transposase IS4-like" evidence="1">
    <location>
        <begin position="188"/>
        <end position="469"/>
    </location>
</feature>
<sequence length="542" mass="63636">MKYNLCKKKQNGKYYLVLAISKGFGKGYGSQVGLGYWEDIKEKYNLSEIDDIKPIAAQINTNLSKKDVKAEFFKMLDPTSVKTKFQNIGIEAIYKIIKELELFKSLPKTKHKALEEVLDFIIATRILIPRSYTSQFKNKNDFINKIDVQKSSIFNYLDTVLEHKNTILADLHKKINELTNTNDHILHFDNTTVYFESFERKGIRKKGFSKDGKHNEDQVVIAMSVDSNGIPFHYKVFPGNTADSKTMIDFLVEMKKIYNISNLTIVADRGLNNNANLRFLEQKGFKYIFQKRIDTLNEEGRNFIVEDKDYMYKNEIFSKERYVDSVWNKKRFNGEIRKQIVYFSPAKQTLDRIKRLNFLSKIDKKSTNQKICLSDLVPEYKKKYMDIEGKTVAKLNYEKIKKIADQDGFYMIETNIHNLTAEKAIEIYRQQWKVEENFRTLKSSIQIRPVYVHNENHILAHILLCFLSLVTLKYCLFKLKKYYDDNGEIQEVTLKMLIDSINLIKMSKKEVNGEIVNTTTNEFDEDHKKYFKIYKDFIACIG</sequence>